<feature type="region of interest" description="Disordered" evidence="1">
    <location>
        <begin position="177"/>
        <end position="217"/>
    </location>
</feature>
<evidence type="ECO:0000256" key="1">
    <source>
        <dbReference type="SAM" id="MobiDB-lite"/>
    </source>
</evidence>
<name>A0AAD6D7U9_9EURO</name>
<gene>
    <name evidence="2" type="ORF">N7494_001457</name>
</gene>
<dbReference type="InterPro" id="IPR021842">
    <property type="entry name" value="DUF3435"/>
</dbReference>
<dbReference type="EMBL" id="JAQIZZ010000001">
    <property type="protein sequence ID" value="KAJ5557542.1"/>
    <property type="molecule type" value="Genomic_DNA"/>
</dbReference>
<dbReference type="AlphaFoldDB" id="A0AAD6D7U9"/>
<organism evidence="2 3">
    <name type="scientific">Penicillium frequentans</name>
    <dbReference type="NCBI Taxonomy" id="3151616"/>
    <lineage>
        <taxon>Eukaryota</taxon>
        <taxon>Fungi</taxon>
        <taxon>Dikarya</taxon>
        <taxon>Ascomycota</taxon>
        <taxon>Pezizomycotina</taxon>
        <taxon>Eurotiomycetes</taxon>
        <taxon>Eurotiomycetidae</taxon>
        <taxon>Eurotiales</taxon>
        <taxon>Aspergillaceae</taxon>
        <taxon>Penicillium</taxon>
    </lineage>
</organism>
<dbReference type="Proteomes" id="UP001220324">
    <property type="component" value="Unassembled WGS sequence"/>
</dbReference>
<dbReference type="PANTHER" id="PTHR37535">
    <property type="entry name" value="FLUG DOMAIN PROTEIN"/>
    <property type="match status" value="1"/>
</dbReference>
<proteinExistence type="predicted"/>
<evidence type="ECO:0000313" key="2">
    <source>
        <dbReference type="EMBL" id="KAJ5557542.1"/>
    </source>
</evidence>
<dbReference type="PANTHER" id="PTHR37535:SF2">
    <property type="entry name" value="FINGER DOMAIN PROTEIN, PUTATIVE (AFU_ORTHOLOGUE AFUA_6G09300)-RELATED"/>
    <property type="match status" value="1"/>
</dbReference>
<comment type="caution">
    <text evidence="2">The sequence shown here is derived from an EMBL/GenBank/DDBJ whole genome shotgun (WGS) entry which is preliminary data.</text>
</comment>
<evidence type="ECO:0000313" key="3">
    <source>
        <dbReference type="Proteomes" id="UP001220324"/>
    </source>
</evidence>
<protein>
    <recommendedName>
        <fullName evidence="4">C2H2-type domain-containing protein</fullName>
    </recommendedName>
</protein>
<reference evidence="2 3" key="1">
    <citation type="journal article" date="2023" name="IMA Fungus">
        <title>Comparative genomic study of the Penicillium genus elucidates a diverse pangenome and 15 lateral gene transfer events.</title>
        <authorList>
            <person name="Petersen C."/>
            <person name="Sorensen T."/>
            <person name="Nielsen M.R."/>
            <person name="Sondergaard T.E."/>
            <person name="Sorensen J.L."/>
            <person name="Fitzpatrick D.A."/>
            <person name="Frisvad J.C."/>
            <person name="Nielsen K.L."/>
        </authorList>
    </citation>
    <scope>NUCLEOTIDE SEQUENCE [LARGE SCALE GENOMIC DNA]</scope>
    <source>
        <strain evidence="2 3">IBT 35679</strain>
    </source>
</reference>
<keyword evidence="3" id="KW-1185">Reference proteome</keyword>
<sequence>MQSLMRGLEPDSAMMRVVTRMGRWVDTRRPRELTDDQKASVETIPELQHTIYKRDSFARKLEQSGKKSRQGLDRLEKLKRNVTNTRSRLLYDLRKRVREEFDSIQAVKDIERQLAAGTAVHNDETRKLLVSRENMLPQQVFLLEKLITWPTPRSLEKEWKRRNEAVEAVRMYCDVREGGPRRGRRPNRPSPGKDATTDRPATMASTLTPSPSLQREDALRVPEAHVQTAVKPLGCFQCFGNREESDERRMKHYSRHKHLLRHFRYTHLDDRHCNFCNKLTGDEMAWRRHTHENHRLRI</sequence>
<feature type="compositionally biased region" description="Polar residues" evidence="1">
    <location>
        <begin position="203"/>
        <end position="213"/>
    </location>
</feature>
<accession>A0AAD6D7U9</accession>
<dbReference type="Pfam" id="PF11917">
    <property type="entry name" value="DUF3435"/>
    <property type="match status" value="1"/>
</dbReference>
<evidence type="ECO:0008006" key="4">
    <source>
        <dbReference type="Google" id="ProtNLM"/>
    </source>
</evidence>